<dbReference type="InterPro" id="IPR054728">
    <property type="entry name" value="RsmB-like_ferredoxin"/>
</dbReference>
<dbReference type="PANTHER" id="PTHR22807:SF53">
    <property type="entry name" value="RIBOSOMAL RNA SMALL SUBUNIT METHYLTRANSFERASE B-RELATED"/>
    <property type="match status" value="1"/>
</dbReference>
<dbReference type="InterPro" id="IPR049560">
    <property type="entry name" value="MeTrfase_RsmB-F_NOP2_cat"/>
</dbReference>
<reference evidence="7" key="2">
    <citation type="submission" date="2020-09" db="EMBL/GenBank/DDBJ databases">
        <authorList>
            <person name="Sun Q."/>
            <person name="Zhou Y."/>
        </authorList>
    </citation>
    <scope>NUCLEOTIDE SEQUENCE</scope>
    <source>
        <strain evidence="7">CGMCC 1.15367</strain>
    </source>
</reference>
<keyword evidence="4 5" id="KW-0694">RNA-binding</keyword>
<dbReference type="GO" id="GO:0008173">
    <property type="term" value="F:RNA methyltransferase activity"/>
    <property type="evidence" value="ECO:0007669"/>
    <property type="project" value="InterPro"/>
</dbReference>
<feature type="active site" description="Nucleophile" evidence="5">
    <location>
        <position position="360"/>
    </location>
</feature>
<dbReference type="InterPro" id="IPR001678">
    <property type="entry name" value="MeTrfase_RsmB-F_NOP2_dom"/>
</dbReference>
<dbReference type="InterPro" id="IPR029063">
    <property type="entry name" value="SAM-dependent_MTases_sf"/>
</dbReference>
<dbReference type="GO" id="GO:0001510">
    <property type="term" value="P:RNA methylation"/>
    <property type="evidence" value="ECO:0007669"/>
    <property type="project" value="InterPro"/>
</dbReference>
<keyword evidence="8" id="KW-1185">Reference proteome</keyword>
<protein>
    <submittedName>
        <fullName evidence="7">MFS transporter</fullName>
    </submittedName>
</protein>
<evidence type="ECO:0000313" key="8">
    <source>
        <dbReference type="Proteomes" id="UP000644699"/>
    </source>
</evidence>
<evidence type="ECO:0000256" key="2">
    <source>
        <dbReference type="ARBA" id="ARBA00022679"/>
    </source>
</evidence>
<dbReference type="Pfam" id="PF22458">
    <property type="entry name" value="RsmF-B_ferredox"/>
    <property type="match status" value="1"/>
</dbReference>
<evidence type="ECO:0000259" key="6">
    <source>
        <dbReference type="PROSITE" id="PS51686"/>
    </source>
</evidence>
<keyword evidence="2 5" id="KW-0808">Transferase</keyword>
<comment type="similarity">
    <text evidence="5">Belongs to the class I-like SAM-binding methyltransferase superfamily. RsmB/NOP family.</text>
</comment>
<dbReference type="GO" id="GO:0003723">
    <property type="term" value="F:RNA binding"/>
    <property type="evidence" value="ECO:0007669"/>
    <property type="project" value="UniProtKB-UniRule"/>
</dbReference>
<dbReference type="AlphaFoldDB" id="A0A916ZVM5"/>
<dbReference type="Proteomes" id="UP000644699">
    <property type="component" value="Unassembled WGS sequence"/>
</dbReference>
<dbReference type="Gene3D" id="3.40.50.150">
    <property type="entry name" value="Vaccinia Virus protein VP39"/>
    <property type="match status" value="1"/>
</dbReference>
<dbReference type="RefSeq" id="WP_188911230.1">
    <property type="nucleotide sequence ID" value="NZ_BMIQ01000006.1"/>
</dbReference>
<feature type="binding site" evidence="5">
    <location>
        <position position="263"/>
    </location>
    <ligand>
        <name>S-adenosyl-L-methionine</name>
        <dbReference type="ChEBI" id="CHEBI:59789"/>
    </ligand>
</feature>
<dbReference type="Gene3D" id="3.30.70.1170">
    <property type="entry name" value="Sun protein, domain 3"/>
    <property type="match status" value="1"/>
</dbReference>
<organism evidence="7 8">
    <name type="scientific">Aureimonas endophytica</name>
    <dbReference type="NCBI Taxonomy" id="2027858"/>
    <lineage>
        <taxon>Bacteria</taxon>
        <taxon>Pseudomonadati</taxon>
        <taxon>Pseudomonadota</taxon>
        <taxon>Alphaproteobacteria</taxon>
        <taxon>Hyphomicrobiales</taxon>
        <taxon>Aurantimonadaceae</taxon>
        <taxon>Aureimonas</taxon>
    </lineage>
</organism>
<feature type="binding site" evidence="5">
    <location>
        <position position="306"/>
    </location>
    <ligand>
        <name>S-adenosyl-L-methionine</name>
        <dbReference type="ChEBI" id="CHEBI:59789"/>
    </ligand>
</feature>
<evidence type="ECO:0000313" key="7">
    <source>
        <dbReference type="EMBL" id="GGE14929.1"/>
    </source>
</evidence>
<dbReference type="PANTHER" id="PTHR22807">
    <property type="entry name" value="NOP2 YEAST -RELATED NOL1/NOP2/FMU SUN DOMAIN-CONTAINING"/>
    <property type="match status" value="1"/>
</dbReference>
<keyword evidence="1 5" id="KW-0489">Methyltransferase</keyword>
<dbReference type="PROSITE" id="PS51686">
    <property type="entry name" value="SAM_MT_RSMB_NOP"/>
    <property type="match status" value="1"/>
</dbReference>
<dbReference type="Pfam" id="PF01189">
    <property type="entry name" value="Methyltr_RsmB-F"/>
    <property type="match status" value="1"/>
</dbReference>
<keyword evidence="3 5" id="KW-0949">S-adenosyl-L-methionine</keyword>
<reference evidence="7" key="1">
    <citation type="journal article" date="2014" name="Int. J. Syst. Evol. Microbiol.">
        <title>Complete genome sequence of Corynebacterium casei LMG S-19264T (=DSM 44701T), isolated from a smear-ripened cheese.</title>
        <authorList>
            <consortium name="US DOE Joint Genome Institute (JGI-PGF)"/>
            <person name="Walter F."/>
            <person name="Albersmeier A."/>
            <person name="Kalinowski J."/>
            <person name="Ruckert C."/>
        </authorList>
    </citation>
    <scope>NUCLEOTIDE SEQUENCE</scope>
    <source>
        <strain evidence="7">CGMCC 1.15367</strain>
    </source>
</reference>
<evidence type="ECO:0000256" key="4">
    <source>
        <dbReference type="ARBA" id="ARBA00022884"/>
    </source>
</evidence>
<dbReference type="EMBL" id="BMIQ01000006">
    <property type="protein sequence ID" value="GGE14929.1"/>
    <property type="molecule type" value="Genomic_DNA"/>
</dbReference>
<evidence type="ECO:0000256" key="5">
    <source>
        <dbReference type="PROSITE-ProRule" id="PRU01023"/>
    </source>
</evidence>
<evidence type="ECO:0000256" key="1">
    <source>
        <dbReference type="ARBA" id="ARBA00022603"/>
    </source>
</evidence>
<sequence length="432" mass="46662">MRLGGRLAAAIEVLEDIAKRHRPVADALKDWGLSHRFAGSGDRSAIGNLVYDVLRRKRSFGWRMGNDSNRALVFAALVESWRLAPDGIAAALEDDRFAPKLPGEAEWTRFAQADLGKAPPAVQADVPDWLVGELEASLGADWIAEAAALGDRPPLDLRVNTLLADRAKASAALAEFAPAPTRLSPLGLRLPPIEGAGRHPNIQAEAAFQTGLVEVQDEGSQLAALLVGARPGETLLDLCAGAGGKTLALAAATGGEGHLHAFDADRRRLAPIYDRLRRAEARDVAVHGRMEDLAPLEAKADRVVVDAPCTGAGTWRRRPDAKWRLSSQAVEKRIAEQDAVLDTASRFVRPGGGRLAFITCSVLARENTARVEAFLRRHPDFALEDGGANWREHLPEAPEDVHLRPLEGGTALLLTPRRSGTDGFFFARLVRR</sequence>
<dbReference type="InterPro" id="IPR023267">
    <property type="entry name" value="RCMT"/>
</dbReference>
<proteinExistence type="inferred from homology"/>
<accession>A0A916ZVM5</accession>
<comment type="caution">
    <text evidence="5">Lacks conserved residue(s) required for the propagation of feature annotation.</text>
</comment>
<dbReference type="CDD" id="cd02440">
    <property type="entry name" value="AdoMet_MTases"/>
    <property type="match status" value="1"/>
</dbReference>
<name>A0A916ZVM5_9HYPH</name>
<dbReference type="SUPFAM" id="SSF53335">
    <property type="entry name" value="S-adenosyl-L-methionine-dependent methyltransferases"/>
    <property type="match status" value="1"/>
</dbReference>
<comment type="caution">
    <text evidence="7">The sequence shown here is derived from an EMBL/GenBank/DDBJ whole genome shotgun (WGS) entry which is preliminary data.</text>
</comment>
<feature type="domain" description="SAM-dependent MTase RsmB/NOP-type" evidence="6">
    <location>
        <begin position="145"/>
        <end position="432"/>
    </location>
</feature>
<dbReference type="PRINTS" id="PR02008">
    <property type="entry name" value="RCMTFAMILY"/>
</dbReference>
<gene>
    <name evidence="7" type="ORF">GCM10011390_37560</name>
</gene>
<evidence type="ECO:0000256" key="3">
    <source>
        <dbReference type="ARBA" id="ARBA00022691"/>
    </source>
</evidence>